<comment type="caution">
    <text evidence="1">The sequence shown here is derived from an EMBL/GenBank/DDBJ whole genome shotgun (WGS) entry which is preliminary data.</text>
</comment>
<reference evidence="1" key="2">
    <citation type="journal article" date="2014" name="ISME J.">
        <title>Microbial stratification in low pH oxic and suboxic macroscopic growths along an acid mine drainage.</title>
        <authorList>
            <person name="Mendez-Garcia C."/>
            <person name="Mesa V."/>
            <person name="Sprenger R.R."/>
            <person name="Richter M."/>
            <person name="Diez M.S."/>
            <person name="Solano J."/>
            <person name="Bargiela R."/>
            <person name="Golyshina O.V."/>
            <person name="Manteca A."/>
            <person name="Ramos J.L."/>
            <person name="Gallego J.R."/>
            <person name="Llorente I."/>
            <person name="Martins Dos Santos V.A."/>
            <person name="Jensen O.N."/>
            <person name="Pelaez A.I."/>
            <person name="Sanchez J."/>
            <person name="Ferrer M."/>
        </authorList>
    </citation>
    <scope>NUCLEOTIDE SEQUENCE</scope>
</reference>
<dbReference type="AlphaFoldDB" id="T1BM30"/>
<name>T1BM30_9ZZZZ</name>
<accession>T1BM30</accession>
<organism evidence="1">
    <name type="scientific">mine drainage metagenome</name>
    <dbReference type="NCBI Taxonomy" id="410659"/>
    <lineage>
        <taxon>unclassified sequences</taxon>
        <taxon>metagenomes</taxon>
        <taxon>ecological metagenomes</taxon>
    </lineage>
</organism>
<gene>
    <name evidence="1" type="ORF">B2A_00030</name>
</gene>
<reference evidence="1" key="1">
    <citation type="submission" date="2013-08" db="EMBL/GenBank/DDBJ databases">
        <authorList>
            <person name="Mendez C."/>
            <person name="Richter M."/>
            <person name="Ferrer M."/>
            <person name="Sanchez J."/>
        </authorList>
    </citation>
    <scope>NUCLEOTIDE SEQUENCE</scope>
</reference>
<feature type="non-terminal residue" evidence="1">
    <location>
        <position position="122"/>
    </location>
</feature>
<evidence type="ECO:0000313" key="1">
    <source>
        <dbReference type="EMBL" id="EQD69538.1"/>
    </source>
</evidence>
<sequence length="122" mass="13398">MTRENPPAGLLVPGDIDVLAWRHDRNAVLIIECKDLSLASNYSEVASQLSEYQGEVVDGRADKLKKHLKRMELARDNLADFARFTSVAEPGLVSWLVFSGVACPLRQDSGARRDAHRSPGGP</sequence>
<proteinExistence type="predicted"/>
<protein>
    <submittedName>
        <fullName evidence="1">Uncharacterized protein</fullName>
    </submittedName>
</protein>
<dbReference type="EMBL" id="AUZZ01000025">
    <property type="protein sequence ID" value="EQD69538.1"/>
    <property type="molecule type" value="Genomic_DNA"/>
</dbReference>